<dbReference type="Proteomes" id="UP000317422">
    <property type="component" value="Unassembled WGS sequence"/>
</dbReference>
<evidence type="ECO:0000259" key="6">
    <source>
        <dbReference type="Pfam" id="PF00117"/>
    </source>
</evidence>
<dbReference type="PRINTS" id="PR00099">
    <property type="entry name" value="CPSGATASE"/>
</dbReference>
<dbReference type="GO" id="GO:0008153">
    <property type="term" value="P:4-aminobenzoate biosynthetic process"/>
    <property type="evidence" value="ECO:0007669"/>
    <property type="project" value="TreeGrafter"/>
</dbReference>
<dbReference type="Gene3D" id="3.60.120.10">
    <property type="entry name" value="Anthranilate synthase"/>
    <property type="match status" value="1"/>
</dbReference>
<dbReference type="OrthoDB" id="3518032at2"/>
<dbReference type="Pfam" id="PF00117">
    <property type="entry name" value="GATase"/>
    <property type="match status" value="1"/>
</dbReference>
<comment type="caution">
    <text evidence="9">The sequence shown here is derived from an EMBL/GenBank/DDBJ whole genome shotgun (WGS) entry which is preliminary data.</text>
</comment>
<dbReference type="InterPro" id="IPR017926">
    <property type="entry name" value="GATASE"/>
</dbReference>
<dbReference type="GO" id="GO:0046820">
    <property type="term" value="F:4-amino-4-deoxychorismate synthase activity"/>
    <property type="evidence" value="ECO:0007669"/>
    <property type="project" value="UniProtKB-EC"/>
</dbReference>
<dbReference type="InterPro" id="IPR006221">
    <property type="entry name" value="TrpG/PapA_dom"/>
</dbReference>
<evidence type="ECO:0000256" key="4">
    <source>
        <dbReference type="ARBA" id="ARBA00022962"/>
    </source>
</evidence>
<feature type="domain" description="Glutamine amidotransferase" evidence="6">
    <location>
        <begin position="4"/>
        <end position="188"/>
    </location>
</feature>
<dbReference type="InterPro" id="IPR029062">
    <property type="entry name" value="Class_I_gatase-like"/>
</dbReference>
<dbReference type="AlphaFoldDB" id="A0A543NIV2"/>
<evidence type="ECO:0000256" key="5">
    <source>
        <dbReference type="SAM" id="MobiDB-lite"/>
    </source>
</evidence>
<evidence type="ECO:0000256" key="2">
    <source>
        <dbReference type="ARBA" id="ARBA00013139"/>
    </source>
</evidence>
<dbReference type="GO" id="GO:0009396">
    <property type="term" value="P:folic acid-containing compound biosynthetic process"/>
    <property type="evidence" value="ECO:0007669"/>
    <property type="project" value="InterPro"/>
</dbReference>
<dbReference type="InterPro" id="IPR019999">
    <property type="entry name" value="Anth_synth_I-like"/>
</dbReference>
<dbReference type="PANTHER" id="PTHR11236:SF18">
    <property type="entry name" value="AMINODEOXYCHORISMATE SYNTHASE"/>
    <property type="match status" value="1"/>
</dbReference>
<dbReference type="Pfam" id="PF04715">
    <property type="entry name" value="Anth_synt_I_N"/>
    <property type="match status" value="1"/>
</dbReference>
<name>A0A543NIV2_9ACTN</name>
<dbReference type="PRINTS" id="PR00096">
    <property type="entry name" value="GATASE"/>
</dbReference>
<feature type="compositionally biased region" description="Polar residues" evidence="5">
    <location>
        <begin position="209"/>
        <end position="219"/>
    </location>
</feature>
<evidence type="ECO:0000256" key="3">
    <source>
        <dbReference type="ARBA" id="ARBA00022679"/>
    </source>
</evidence>
<dbReference type="PANTHER" id="PTHR11236">
    <property type="entry name" value="AMINOBENZOATE/ANTHRANILATE SYNTHASE"/>
    <property type="match status" value="1"/>
</dbReference>
<accession>A0A543NIV2</accession>
<dbReference type="InterPro" id="IPR005802">
    <property type="entry name" value="ADC_synth_comp_1"/>
</dbReference>
<feature type="domain" description="Chorismate-utilising enzyme C-terminal" evidence="7">
    <location>
        <begin position="415"/>
        <end position="669"/>
    </location>
</feature>
<dbReference type="EC" id="2.6.1.85" evidence="2"/>
<evidence type="ECO:0000259" key="8">
    <source>
        <dbReference type="Pfam" id="PF04715"/>
    </source>
</evidence>
<dbReference type="Gene3D" id="3.40.50.880">
    <property type="match status" value="1"/>
</dbReference>
<feature type="domain" description="Anthranilate synthase component I N-terminal" evidence="8">
    <location>
        <begin position="232"/>
        <end position="369"/>
    </location>
</feature>
<dbReference type="GO" id="GO:0000162">
    <property type="term" value="P:L-tryptophan biosynthetic process"/>
    <property type="evidence" value="ECO:0007669"/>
    <property type="project" value="TreeGrafter"/>
</dbReference>
<dbReference type="PRINTS" id="PR00097">
    <property type="entry name" value="ANTSNTHASEII"/>
</dbReference>
<sequence length="678" mass="73883">MRVLLVDNHDSYTYNLFHLISRVTGHEPTVVTNDELRWDRARSTGVDAAVISPGPGRPQNPRDMGNVWDLLADPDIPVLGVCLGHQAIAYLAGAPVRSAPAARHGHLSSIHHTQTGLFTGIPQDFTAVRYHSLAVPAALPEPLTATAWADDGVVMGLQHRTLPRWGVQFHPESVASQYGYRLVANFLQQAHHHGKQPPPPPGRTAAPRSGSSRPEQPTARSPRVATLPYAVDTEAAFTHLYGDSTHAFWLDSSYHGDTGRFSFLGDNRPGGEVLTYRTTDGSVTVEREGGASHQEPGTIFDALRRRVAPHPRPSALPFDFAGGYVGYFGYELKTDCGAHTRHHAHTPDAVWLRCERFVAVDHAQERTYVVAVDASEDAPTWVEDTRARLTDLPSADPPAATGDAPDVETTLERSRQEYLADVETCLDFLTAGESYEICLTNRLRFPAPKDDLAFYRRLRRSRPAPYAALLRLGETAVLSASPERFLRITGSGEADSRPIKGTAPRHADPDTDARNAAELRTSAKTRAENLMIVDLLRNDLGRVCETGSVHVPAFMYTVSYSTVHQLISTVRGRLRPDVSAVDAVRACFPGGSMTGAPKERTMEIIDRLEHSARGVYSGALGYLSDTGTTDLSIVIRTAVRTGSEITVGAGGAIVLDSVPEEEYEEMLLKAAVALEGYC</sequence>
<dbReference type="NCBIfam" id="TIGR00566">
    <property type="entry name" value="trpG_papA"/>
    <property type="match status" value="1"/>
</dbReference>
<dbReference type="SUPFAM" id="SSF56322">
    <property type="entry name" value="ADC synthase"/>
    <property type="match status" value="1"/>
</dbReference>
<evidence type="ECO:0000256" key="1">
    <source>
        <dbReference type="ARBA" id="ARBA00005970"/>
    </source>
</evidence>
<evidence type="ECO:0000313" key="9">
    <source>
        <dbReference type="EMBL" id="TQN31684.1"/>
    </source>
</evidence>
<dbReference type="CDD" id="cd01743">
    <property type="entry name" value="GATase1_Anthranilate_Synthase"/>
    <property type="match status" value="1"/>
</dbReference>
<evidence type="ECO:0000313" key="10">
    <source>
        <dbReference type="Proteomes" id="UP000317422"/>
    </source>
</evidence>
<dbReference type="InterPro" id="IPR015890">
    <property type="entry name" value="Chorismate_C"/>
</dbReference>
<dbReference type="GO" id="GO:0005737">
    <property type="term" value="C:cytoplasm"/>
    <property type="evidence" value="ECO:0007669"/>
    <property type="project" value="TreeGrafter"/>
</dbReference>
<gene>
    <name evidence="9" type="ORF">FHX37_1603</name>
</gene>
<dbReference type="Pfam" id="PF00425">
    <property type="entry name" value="Chorismate_bind"/>
    <property type="match status" value="1"/>
</dbReference>
<evidence type="ECO:0000259" key="7">
    <source>
        <dbReference type="Pfam" id="PF00425"/>
    </source>
</evidence>
<proteinExistence type="inferred from homology"/>
<dbReference type="PROSITE" id="PS51273">
    <property type="entry name" value="GATASE_TYPE_1"/>
    <property type="match status" value="1"/>
</dbReference>
<keyword evidence="4" id="KW-0315">Glutamine amidotransferase</keyword>
<dbReference type="InterPro" id="IPR006805">
    <property type="entry name" value="Anth_synth_I_N"/>
</dbReference>
<keyword evidence="3" id="KW-0808">Transferase</keyword>
<dbReference type="InterPro" id="IPR005801">
    <property type="entry name" value="ADC_synthase"/>
</dbReference>
<dbReference type="NCBIfam" id="TIGR00553">
    <property type="entry name" value="pabB"/>
    <property type="match status" value="1"/>
</dbReference>
<protein>
    <recommendedName>
        <fullName evidence="2">aminodeoxychorismate synthase</fullName>
        <ecNumber evidence="2">2.6.1.85</ecNumber>
    </recommendedName>
</protein>
<dbReference type="RefSeq" id="WP_141923218.1">
    <property type="nucleotide sequence ID" value="NZ_VFQC01000001.1"/>
</dbReference>
<organism evidence="9 10">
    <name type="scientific">Haloactinospora alba</name>
    <dbReference type="NCBI Taxonomy" id="405555"/>
    <lineage>
        <taxon>Bacteria</taxon>
        <taxon>Bacillati</taxon>
        <taxon>Actinomycetota</taxon>
        <taxon>Actinomycetes</taxon>
        <taxon>Streptosporangiales</taxon>
        <taxon>Nocardiopsidaceae</taxon>
        <taxon>Haloactinospora</taxon>
    </lineage>
</organism>
<feature type="region of interest" description="Disordered" evidence="5">
    <location>
        <begin position="491"/>
        <end position="513"/>
    </location>
</feature>
<comment type="similarity">
    <text evidence="1">In the C-terminal section; belongs to the anthranilate synthase component I family.</text>
</comment>
<dbReference type="EMBL" id="VFQC01000001">
    <property type="protein sequence ID" value="TQN31684.1"/>
    <property type="molecule type" value="Genomic_DNA"/>
</dbReference>
<reference evidence="9 10" key="1">
    <citation type="submission" date="2019-06" db="EMBL/GenBank/DDBJ databases">
        <title>Sequencing the genomes of 1000 actinobacteria strains.</title>
        <authorList>
            <person name="Klenk H.-P."/>
        </authorList>
    </citation>
    <scope>NUCLEOTIDE SEQUENCE [LARGE SCALE GENOMIC DNA]</scope>
    <source>
        <strain evidence="9 10">DSM 45015</strain>
    </source>
</reference>
<keyword evidence="10" id="KW-1185">Reference proteome</keyword>
<dbReference type="SUPFAM" id="SSF52317">
    <property type="entry name" value="Class I glutamine amidotransferase-like"/>
    <property type="match status" value="1"/>
</dbReference>
<feature type="region of interest" description="Disordered" evidence="5">
    <location>
        <begin position="190"/>
        <end position="224"/>
    </location>
</feature>